<keyword evidence="6 9" id="KW-0812">Transmembrane</keyword>
<dbReference type="GO" id="GO:0015628">
    <property type="term" value="P:protein secretion by the type II secretion system"/>
    <property type="evidence" value="ECO:0007669"/>
    <property type="project" value="TreeGrafter"/>
</dbReference>
<evidence type="ECO:0000256" key="6">
    <source>
        <dbReference type="ARBA" id="ARBA00022692"/>
    </source>
</evidence>
<proteinExistence type="inferred from homology"/>
<dbReference type="PANTHER" id="PTHR30012:SF7">
    <property type="entry name" value="PROTEIN TRANSPORT PROTEIN HOFC HOMOLOG"/>
    <property type="match status" value="1"/>
</dbReference>
<gene>
    <name evidence="12" type="ORF">ABW06_12270</name>
</gene>
<dbReference type="STRING" id="61647.LG71_24560"/>
<evidence type="ECO:0000256" key="7">
    <source>
        <dbReference type="ARBA" id="ARBA00022989"/>
    </source>
</evidence>
<evidence type="ECO:0000259" key="11">
    <source>
        <dbReference type="Pfam" id="PF00482"/>
    </source>
</evidence>
<comment type="subcellular location">
    <subcellularLocation>
        <location evidence="1 9">Cell inner membrane</location>
        <topology evidence="1 9">Multi-pass membrane protein</topology>
    </subcellularLocation>
</comment>
<organism evidence="12 13">
    <name type="scientific">Pluralibacter gergoviae</name>
    <name type="common">Enterobacter gergoviae</name>
    <dbReference type="NCBI Taxonomy" id="61647"/>
    <lineage>
        <taxon>Bacteria</taxon>
        <taxon>Pseudomonadati</taxon>
        <taxon>Pseudomonadota</taxon>
        <taxon>Gammaproteobacteria</taxon>
        <taxon>Enterobacterales</taxon>
        <taxon>Enterobacteriaceae</taxon>
        <taxon>Pluralibacter</taxon>
    </lineage>
</organism>
<evidence type="ECO:0000256" key="8">
    <source>
        <dbReference type="ARBA" id="ARBA00023136"/>
    </source>
</evidence>
<accession>A0A0J5PU70</accession>
<dbReference type="FunFam" id="1.20.81.30:FF:000001">
    <property type="entry name" value="Type II secretion system protein F"/>
    <property type="match status" value="2"/>
</dbReference>
<name>A0A0J5PU70_PLUGE</name>
<dbReference type="GO" id="GO:0005886">
    <property type="term" value="C:plasma membrane"/>
    <property type="evidence" value="ECO:0007669"/>
    <property type="project" value="UniProtKB-SubCell"/>
</dbReference>
<evidence type="ECO:0000256" key="4">
    <source>
        <dbReference type="ARBA" id="ARBA00022475"/>
    </source>
</evidence>
<dbReference type="RefSeq" id="WP_048279112.1">
    <property type="nucleotide sequence ID" value="NZ_LDZF01000011.1"/>
</dbReference>
<sequence length="388" mass="42339">MTPEGVPRAGVTWADSRAGALITLQDDGVVPLALRRCRVKKALWQGQHGEALVRQLATLLQAGLTLSEGLSLLAAQHPHPQWQALLARLSGELARGRAFSDALREWPEAFGPLYLTLIEAGEITGSLDVCCLHLARQQEDARLLAQKVKKALRYPMIILALALLVTLGMSGFVLPEFAAIYRTFNAPLPALTRGVMVFSDGVQQGWPWLAALAALALLLRPLLRQNRRWQMLWPQIALALPVISGLIRGQRLSQIYTVLALTQRAGIPFLQGLESVARTLTCPWWRQIIGEIAGSINRGSTLWQALEASPVFTPLCRQLIRTGETSGALDNMLENLADYHTQQTHQQADNLASLLEPVMLLVTGVIIGTLVVAMYLPIFNLGDALGGG</sequence>
<protein>
    <submittedName>
        <fullName evidence="12">Type IV pilin biogenesis protein</fullName>
    </submittedName>
</protein>
<dbReference type="PANTHER" id="PTHR30012">
    <property type="entry name" value="GENERAL SECRETION PATHWAY PROTEIN"/>
    <property type="match status" value="1"/>
</dbReference>
<dbReference type="PATRIC" id="fig|61647.15.peg.586"/>
<feature type="transmembrane region" description="Helical" evidence="10">
    <location>
        <begin position="205"/>
        <end position="223"/>
    </location>
</feature>
<dbReference type="Pfam" id="PF00482">
    <property type="entry name" value="T2SSF"/>
    <property type="match status" value="2"/>
</dbReference>
<dbReference type="Proteomes" id="UP000036196">
    <property type="component" value="Unassembled WGS sequence"/>
</dbReference>
<reference evidence="12 13" key="1">
    <citation type="submission" date="2015-05" db="EMBL/GenBank/DDBJ databases">
        <title>Genome sequences of Pluralibacter gergoviae.</title>
        <authorList>
            <person name="Greninger A.L."/>
            <person name="Miller S."/>
        </authorList>
    </citation>
    <scope>NUCLEOTIDE SEQUENCE [LARGE SCALE GENOMIC DNA]</scope>
    <source>
        <strain evidence="12 13">JS81F13</strain>
    </source>
</reference>
<dbReference type="InterPro" id="IPR003004">
    <property type="entry name" value="GspF/PilC"/>
</dbReference>
<dbReference type="InterPro" id="IPR001992">
    <property type="entry name" value="T2SS_GspF/T4SS_PilC_CS"/>
</dbReference>
<evidence type="ECO:0000313" key="12">
    <source>
        <dbReference type="EMBL" id="KMK13412.1"/>
    </source>
</evidence>
<dbReference type="InterPro" id="IPR018076">
    <property type="entry name" value="T2SS_GspF_dom"/>
</dbReference>
<evidence type="ECO:0000256" key="5">
    <source>
        <dbReference type="ARBA" id="ARBA00022519"/>
    </source>
</evidence>
<feature type="transmembrane region" description="Helical" evidence="10">
    <location>
        <begin position="152"/>
        <end position="174"/>
    </location>
</feature>
<dbReference type="PRINTS" id="PR00812">
    <property type="entry name" value="BCTERIALGSPF"/>
</dbReference>
<dbReference type="NCBIfam" id="NF007861">
    <property type="entry name" value="PRK10573.1"/>
    <property type="match status" value="1"/>
</dbReference>
<dbReference type="EMBL" id="LDZF01000011">
    <property type="protein sequence ID" value="KMK13412.1"/>
    <property type="molecule type" value="Genomic_DNA"/>
</dbReference>
<keyword evidence="5" id="KW-0997">Cell inner membrane</keyword>
<dbReference type="Gene3D" id="1.20.81.30">
    <property type="entry name" value="Type II secretion system (T2SS), domain F"/>
    <property type="match status" value="2"/>
</dbReference>
<dbReference type="eggNOG" id="COG1459">
    <property type="taxonomic scope" value="Bacteria"/>
</dbReference>
<keyword evidence="8 10" id="KW-0472">Membrane</keyword>
<feature type="transmembrane region" description="Helical" evidence="10">
    <location>
        <begin position="358"/>
        <end position="378"/>
    </location>
</feature>
<evidence type="ECO:0000256" key="9">
    <source>
        <dbReference type="RuleBase" id="RU003923"/>
    </source>
</evidence>
<evidence type="ECO:0000313" key="13">
    <source>
        <dbReference type="Proteomes" id="UP000036196"/>
    </source>
</evidence>
<dbReference type="PROSITE" id="PS00874">
    <property type="entry name" value="T2SP_F"/>
    <property type="match status" value="1"/>
</dbReference>
<keyword evidence="13" id="KW-1185">Reference proteome</keyword>
<dbReference type="InterPro" id="IPR042094">
    <property type="entry name" value="T2SS_GspF_sf"/>
</dbReference>
<keyword evidence="3 9" id="KW-0813">Transport</keyword>
<comment type="caution">
    <text evidence="12">The sequence shown here is derived from an EMBL/GenBank/DDBJ whole genome shotgun (WGS) entry which is preliminary data.</text>
</comment>
<evidence type="ECO:0000256" key="1">
    <source>
        <dbReference type="ARBA" id="ARBA00004429"/>
    </source>
</evidence>
<evidence type="ECO:0000256" key="3">
    <source>
        <dbReference type="ARBA" id="ARBA00022448"/>
    </source>
</evidence>
<keyword evidence="4" id="KW-1003">Cell membrane</keyword>
<dbReference type="AlphaFoldDB" id="A0A0J5PU70"/>
<keyword evidence="7 10" id="KW-1133">Transmembrane helix</keyword>
<feature type="domain" description="Type II secretion system protein GspF" evidence="11">
    <location>
        <begin position="53"/>
        <end position="175"/>
    </location>
</feature>
<comment type="similarity">
    <text evidence="2 9">Belongs to the GSP F family.</text>
</comment>
<evidence type="ECO:0000256" key="2">
    <source>
        <dbReference type="ARBA" id="ARBA00005745"/>
    </source>
</evidence>
<evidence type="ECO:0000256" key="10">
    <source>
        <dbReference type="SAM" id="Phobius"/>
    </source>
</evidence>
<feature type="domain" description="Type II secretion system protein GspF" evidence="11">
    <location>
        <begin position="257"/>
        <end position="377"/>
    </location>
</feature>